<dbReference type="Proteomes" id="UP000594364">
    <property type="component" value="Chromosome 5"/>
</dbReference>
<feature type="active site" description="Nucleophile" evidence="10">
    <location>
        <position position="112"/>
    </location>
</feature>
<keyword evidence="5 10" id="KW-0858">Xylan degradation</keyword>
<evidence type="ECO:0000256" key="9">
    <source>
        <dbReference type="ARBA" id="ARBA00023326"/>
    </source>
</evidence>
<keyword evidence="12" id="KW-0732">Signal</keyword>
<protein>
    <recommendedName>
        <fullName evidence="4 10">Endo-1,4-beta-xylanase</fullName>
        <ecNumber evidence="4 10">3.2.1.8</ecNumber>
    </recommendedName>
</protein>
<reference evidence="14 15" key="1">
    <citation type="journal article" date="2018" name="PLoS Genet.">
        <title>Repeat elements organise 3D genome structure and mediate transcription in the filamentous fungus Epichloe festucae.</title>
        <authorList>
            <person name="Winter D.J."/>
            <person name="Ganley A.R.D."/>
            <person name="Young C.A."/>
            <person name="Liachko I."/>
            <person name="Schardl C.L."/>
            <person name="Dupont P.Y."/>
            <person name="Berry D."/>
            <person name="Ram A."/>
            <person name="Scott B."/>
            <person name="Cox M.P."/>
        </authorList>
    </citation>
    <scope>NUCLEOTIDE SEQUENCE [LARGE SCALE GENOMIC DNA]</scope>
    <source>
        <strain evidence="14 15">Fl1</strain>
    </source>
</reference>
<evidence type="ECO:0000256" key="1">
    <source>
        <dbReference type="ARBA" id="ARBA00000681"/>
    </source>
</evidence>
<dbReference type="PRINTS" id="PR00911">
    <property type="entry name" value="GLHYDRLASE11"/>
</dbReference>
<feature type="domain" description="GH11" evidence="13">
    <location>
        <begin position="29"/>
        <end position="216"/>
    </location>
</feature>
<dbReference type="InterPro" id="IPR013320">
    <property type="entry name" value="ConA-like_dom_sf"/>
</dbReference>
<keyword evidence="8 10" id="KW-0326">Glycosidase</keyword>
<dbReference type="AlphaFoldDB" id="A0A7U3SM28"/>
<dbReference type="PROSITE" id="PS00776">
    <property type="entry name" value="GH11_1"/>
    <property type="match status" value="1"/>
</dbReference>
<dbReference type="InterPro" id="IPR018208">
    <property type="entry name" value="GH11_AS_1"/>
</dbReference>
<dbReference type="Gene3D" id="2.60.120.180">
    <property type="match status" value="1"/>
</dbReference>
<evidence type="ECO:0000256" key="4">
    <source>
        <dbReference type="ARBA" id="ARBA00012590"/>
    </source>
</evidence>
<evidence type="ECO:0000256" key="6">
    <source>
        <dbReference type="ARBA" id="ARBA00022801"/>
    </source>
</evidence>
<evidence type="ECO:0000256" key="7">
    <source>
        <dbReference type="ARBA" id="ARBA00023277"/>
    </source>
</evidence>
<feature type="active site" description="Proton donor" evidence="10">
    <location>
        <position position="203"/>
    </location>
</feature>
<dbReference type="PANTHER" id="PTHR46828:SF2">
    <property type="entry name" value="ENDO-1,4-BETA-XYLANASE A-RELATED"/>
    <property type="match status" value="1"/>
</dbReference>
<dbReference type="OrthoDB" id="2115822at2759"/>
<dbReference type="PROSITE" id="PS51761">
    <property type="entry name" value="GH11_3"/>
    <property type="match status" value="1"/>
</dbReference>
<evidence type="ECO:0000313" key="15">
    <source>
        <dbReference type="Proteomes" id="UP000594364"/>
    </source>
</evidence>
<evidence type="ECO:0000256" key="11">
    <source>
        <dbReference type="RuleBase" id="RU362015"/>
    </source>
</evidence>
<comment type="similarity">
    <text evidence="3 10 11">Belongs to the glycosyl hydrolase 11 (cellulase G) family.</text>
</comment>
<dbReference type="PROSITE" id="PS00777">
    <property type="entry name" value="GH11_2"/>
    <property type="match status" value="1"/>
</dbReference>
<dbReference type="GO" id="GO:0031176">
    <property type="term" value="F:endo-1,4-beta-xylanase activity"/>
    <property type="evidence" value="ECO:0007669"/>
    <property type="project" value="UniProtKB-UniRule"/>
</dbReference>
<dbReference type="InterPro" id="IPR033119">
    <property type="entry name" value="GH11_AS_2"/>
</dbReference>
<sequence length="216" mass="23252">MLLSSVATLLVGAVSSVSAAPATTNELAQQTPRGSGFHNGYFYSFWADYGAVSYRNGPRGSYSLAWADGGNVVAGKGWNPGSARNVTYSGSWAPNGNGYLSVYGWTRDPLVEYYIVENFGSYNPAWGAQKRGQVTADGSVYDIYVSTRVNAPSIKGTATFRQYWSVRRNRRVGGTVSTKTHFDAWASVGLKLGSFDYLIVATEGYRSSGAACIIVK</sequence>
<comment type="catalytic activity">
    <reaction evidence="1 10 11">
        <text>Endohydrolysis of (1-&gt;4)-beta-D-xylosidic linkages in xylans.</text>
        <dbReference type="EC" id="3.2.1.8"/>
    </reaction>
</comment>
<accession>A0A7U3SM28</accession>
<dbReference type="EC" id="3.2.1.8" evidence="4 10"/>
<dbReference type="InterPro" id="IPR001137">
    <property type="entry name" value="Glyco_hydro_11"/>
</dbReference>
<keyword evidence="9 10" id="KW-0624">Polysaccharide degradation</keyword>
<evidence type="ECO:0000256" key="5">
    <source>
        <dbReference type="ARBA" id="ARBA00022651"/>
    </source>
</evidence>
<dbReference type="Pfam" id="PF00457">
    <property type="entry name" value="Glyco_hydro_11"/>
    <property type="match status" value="1"/>
</dbReference>
<keyword evidence="6 10" id="KW-0378">Hydrolase</keyword>
<keyword evidence="15" id="KW-1185">Reference proteome</keyword>
<dbReference type="PANTHER" id="PTHR46828">
    <property type="entry name" value="ENDO-1,4-BETA-XYLANASE A-RELATED"/>
    <property type="match status" value="1"/>
</dbReference>
<evidence type="ECO:0000256" key="2">
    <source>
        <dbReference type="ARBA" id="ARBA00004851"/>
    </source>
</evidence>
<evidence type="ECO:0000313" key="14">
    <source>
        <dbReference type="EMBL" id="QPH10763.1"/>
    </source>
</evidence>
<evidence type="ECO:0000256" key="12">
    <source>
        <dbReference type="SAM" id="SignalP"/>
    </source>
</evidence>
<dbReference type="EMBL" id="CP031389">
    <property type="protein sequence ID" value="QPH10763.1"/>
    <property type="molecule type" value="Genomic_DNA"/>
</dbReference>
<evidence type="ECO:0000259" key="13">
    <source>
        <dbReference type="PROSITE" id="PS51761"/>
    </source>
</evidence>
<keyword evidence="7 10" id="KW-0119">Carbohydrate metabolism</keyword>
<evidence type="ECO:0000256" key="3">
    <source>
        <dbReference type="ARBA" id="ARBA00007792"/>
    </source>
</evidence>
<dbReference type="UniPathway" id="UPA00114"/>
<dbReference type="GO" id="GO:0045493">
    <property type="term" value="P:xylan catabolic process"/>
    <property type="evidence" value="ECO:0007669"/>
    <property type="project" value="UniProtKB-UniRule"/>
</dbReference>
<dbReference type="SUPFAM" id="SSF49899">
    <property type="entry name" value="Concanavalin A-like lectins/glucanases"/>
    <property type="match status" value="1"/>
</dbReference>
<name>A0A7U3SM28_EPIFF</name>
<evidence type="ECO:0000256" key="10">
    <source>
        <dbReference type="PROSITE-ProRule" id="PRU01097"/>
    </source>
</evidence>
<proteinExistence type="inferred from homology"/>
<feature type="signal peptide" evidence="12">
    <location>
        <begin position="1"/>
        <end position="19"/>
    </location>
</feature>
<organism evidence="14 15">
    <name type="scientific">Epichloe festucae (strain Fl1)</name>
    <dbReference type="NCBI Taxonomy" id="877507"/>
    <lineage>
        <taxon>Eukaryota</taxon>
        <taxon>Fungi</taxon>
        <taxon>Dikarya</taxon>
        <taxon>Ascomycota</taxon>
        <taxon>Pezizomycotina</taxon>
        <taxon>Sordariomycetes</taxon>
        <taxon>Hypocreomycetidae</taxon>
        <taxon>Hypocreales</taxon>
        <taxon>Clavicipitaceae</taxon>
        <taxon>Epichloe</taxon>
    </lineage>
</organism>
<dbReference type="FunFam" id="2.60.120.180:FF:000001">
    <property type="entry name" value="Endo-1,4-beta-xylanase"/>
    <property type="match status" value="1"/>
</dbReference>
<evidence type="ECO:0000256" key="8">
    <source>
        <dbReference type="ARBA" id="ARBA00023295"/>
    </source>
</evidence>
<dbReference type="InterPro" id="IPR033123">
    <property type="entry name" value="GH11_dom"/>
</dbReference>
<feature type="chain" id="PRO_5034397152" description="Endo-1,4-beta-xylanase" evidence="12">
    <location>
        <begin position="20"/>
        <end position="216"/>
    </location>
</feature>
<comment type="pathway">
    <text evidence="2 10 11">Glycan degradation; xylan degradation.</text>
</comment>
<dbReference type="InterPro" id="IPR013319">
    <property type="entry name" value="GH11/12"/>
</dbReference>
<gene>
    <name evidence="14" type="primary">XYL1_1</name>
    <name evidence="14" type="ORF">C2857_002245</name>
</gene>